<gene>
    <name evidence="2" type="ORF">A4A49_39605</name>
</gene>
<keyword evidence="3" id="KW-1185">Reference proteome</keyword>
<proteinExistence type="predicted"/>
<name>A0A1J6KBY3_NICAT</name>
<evidence type="ECO:0000313" key="2">
    <source>
        <dbReference type="EMBL" id="OIT26204.1"/>
    </source>
</evidence>
<accession>A0A1J6KBY3</accession>
<dbReference type="AlphaFoldDB" id="A0A1J6KBY3"/>
<dbReference type="Proteomes" id="UP000187609">
    <property type="component" value="Unassembled WGS sequence"/>
</dbReference>
<protein>
    <submittedName>
        <fullName evidence="2">Uncharacterized protein</fullName>
    </submittedName>
</protein>
<organism evidence="2 3">
    <name type="scientific">Nicotiana attenuata</name>
    <name type="common">Coyote tobacco</name>
    <dbReference type="NCBI Taxonomy" id="49451"/>
    <lineage>
        <taxon>Eukaryota</taxon>
        <taxon>Viridiplantae</taxon>
        <taxon>Streptophyta</taxon>
        <taxon>Embryophyta</taxon>
        <taxon>Tracheophyta</taxon>
        <taxon>Spermatophyta</taxon>
        <taxon>Magnoliopsida</taxon>
        <taxon>eudicotyledons</taxon>
        <taxon>Gunneridae</taxon>
        <taxon>Pentapetalae</taxon>
        <taxon>asterids</taxon>
        <taxon>lamiids</taxon>
        <taxon>Solanales</taxon>
        <taxon>Solanaceae</taxon>
        <taxon>Nicotianoideae</taxon>
        <taxon>Nicotianeae</taxon>
        <taxon>Nicotiana</taxon>
    </lineage>
</organism>
<comment type="caution">
    <text evidence="2">The sequence shown here is derived from an EMBL/GenBank/DDBJ whole genome shotgun (WGS) entry which is preliminary data.</text>
</comment>
<sequence>MYWDFAQIISKTSGHQKRGDEGDIIAASGQVEAGQKIEGVGVEQVKKKPTEEDRRLKDIPAATIFARMYTATAGALKVVVDRANTSNKPDMVQQQARASGDEVDAQQVQKSVVDHPTAGAQTTGRDGAEVLVNVGALDEAADRSNTIKK</sequence>
<evidence type="ECO:0000256" key="1">
    <source>
        <dbReference type="SAM" id="MobiDB-lite"/>
    </source>
</evidence>
<evidence type="ECO:0000313" key="3">
    <source>
        <dbReference type="Proteomes" id="UP000187609"/>
    </source>
</evidence>
<dbReference type="EMBL" id="MJEQ01002934">
    <property type="protein sequence ID" value="OIT26204.1"/>
    <property type="molecule type" value="Genomic_DNA"/>
</dbReference>
<feature type="region of interest" description="Disordered" evidence="1">
    <location>
        <begin position="95"/>
        <end position="126"/>
    </location>
</feature>
<reference evidence="2" key="1">
    <citation type="submission" date="2016-11" db="EMBL/GenBank/DDBJ databases">
        <title>The genome of Nicotiana attenuata.</title>
        <authorList>
            <person name="Xu S."/>
            <person name="Brockmoeller T."/>
            <person name="Gaquerel E."/>
            <person name="Navarro A."/>
            <person name="Kuhl H."/>
            <person name="Gase K."/>
            <person name="Ling Z."/>
            <person name="Zhou W."/>
            <person name="Kreitzer C."/>
            <person name="Stanke M."/>
            <person name="Tang H."/>
            <person name="Lyons E."/>
            <person name="Pandey P."/>
            <person name="Pandey S.P."/>
            <person name="Timmermann B."/>
            <person name="Baldwin I.T."/>
        </authorList>
    </citation>
    <scope>NUCLEOTIDE SEQUENCE [LARGE SCALE GENOMIC DNA]</scope>
    <source>
        <strain evidence="2">UT</strain>
    </source>
</reference>
<dbReference type="Gramene" id="OIT26204">
    <property type="protein sequence ID" value="OIT26204"/>
    <property type="gene ID" value="A4A49_39605"/>
</dbReference>